<evidence type="ECO:0000313" key="3">
    <source>
        <dbReference type="EMBL" id="RHN49364.1"/>
    </source>
</evidence>
<dbReference type="Pfam" id="PF02458">
    <property type="entry name" value="Transferase"/>
    <property type="match status" value="1"/>
</dbReference>
<proteinExistence type="inferred from homology"/>
<name>A0A396HC61_MEDTR</name>
<dbReference type="EC" id="2.3.1.196" evidence="3"/>
<reference evidence="3" key="1">
    <citation type="journal article" date="2018" name="Nat. Plants">
        <title>Whole-genome landscape of Medicago truncatula symbiotic genes.</title>
        <authorList>
            <person name="Pecrix Y."/>
            <person name="Gamas P."/>
            <person name="Carrere S."/>
        </authorList>
    </citation>
    <scope>NUCLEOTIDE SEQUENCE</scope>
    <source>
        <tissue evidence="3">Leaves</tissue>
    </source>
</reference>
<protein>
    <submittedName>
        <fullName evidence="3">Putative benzyl alcohol O-benzoyltransferase</fullName>
        <ecNumber evidence="3">2.3.1.196</ecNumber>
    </submittedName>
</protein>
<dbReference type="EMBL" id="PSQE01000007">
    <property type="protein sequence ID" value="RHN49364.1"/>
    <property type="molecule type" value="Genomic_DNA"/>
</dbReference>
<accession>A0A396HC61</accession>
<evidence type="ECO:0000256" key="1">
    <source>
        <dbReference type="ARBA" id="ARBA00009861"/>
    </source>
</evidence>
<keyword evidence="2 3" id="KW-0808">Transferase</keyword>
<dbReference type="Gene3D" id="3.30.559.10">
    <property type="entry name" value="Chloramphenicol acetyltransferase-like domain"/>
    <property type="match status" value="2"/>
</dbReference>
<dbReference type="PANTHER" id="PTHR31147:SF66">
    <property type="entry name" value="OS05G0315700 PROTEIN"/>
    <property type="match status" value="1"/>
</dbReference>
<evidence type="ECO:0000256" key="2">
    <source>
        <dbReference type="ARBA" id="ARBA00022679"/>
    </source>
</evidence>
<gene>
    <name evidence="3" type="ORF">MtrunA17_Chr7g0273731</name>
</gene>
<dbReference type="GO" id="GO:0016746">
    <property type="term" value="F:acyltransferase activity"/>
    <property type="evidence" value="ECO:0007669"/>
    <property type="project" value="UniProtKB-KW"/>
</dbReference>
<keyword evidence="3" id="KW-0012">Acyltransferase</keyword>
<dbReference type="InterPro" id="IPR023213">
    <property type="entry name" value="CAT-like_dom_sf"/>
</dbReference>
<dbReference type="Gramene" id="rna44186">
    <property type="protein sequence ID" value="RHN49364.1"/>
    <property type="gene ID" value="gene44186"/>
</dbReference>
<dbReference type="AlphaFoldDB" id="A0A396HC61"/>
<organism evidence="3">
    <name type="scientific">Medicago truncatula</name>
    <name type="common">Barrel medic</name>
    <name type="synonym">Medicago tribuloides</name>
    <dbReference type="NCBI Taxonomy" id="3880"/>
    <lineage>
        <taxon>Eukaryota</taxon>
        <taxon>Viridiplantae</taxon>
        <taxon>Streptophyta</taxon>
        <taxon>Embryophyta</taxon>
        <taxon>Tracheophyta</taxon>
        <taxon>Spermatophyta</taxon>
        <taxon>Magnoliopsida</taxon>
        <taxon>eudicotyledons</taxon>
        <taxon>Gunneridae</taxon>
        <taxon>Pentapetalae</taxon>
        <taxon>rosids</taxon>
        <taxon>fabids</taxon>
        <taxon>Fabales</taxon>
        <taxon>Fabaceae</taxon>
        <taxon>Papilionoideae</taxon>
        <taxon>50 kb inversion clade</taxon>
        <taxon>NPAAA clade</taxon>
        <taxon>Hologalegina</taxon>
        <taxon>IRL clade</taxon>
        <taxon>Trifolieae</taxon>
        <taxon>Medicago</taxon>
    </lineage>
</organism>
<dbReference type="PANTHER" id="PTHR31147">
    <property type="entry name" value="ACYL TRANSFERASE 4"/>
    <property type="match status" value="1"/>
</dbReference>
<dbReference type="InterPro" id="IPR050898">
    <property type="entry name" value="Plant_acyltransferase"/>
</dbReference>
<sequence length="528" mass="60090">MFHCLFNFPLIISCASFPNNIHHPKKKIQVVRQRHNKGREVYITCLHSPYLFNFCIFVVTTDFRFTYTSHLLTHTTLIFSYHIMTSAPLLFTVRRSQPELVPPAAPTPREVKLLSDIDDQEGLRFNIPMMFIYRHEPSMKEKDPVKVLRHALSQALVYYYPFAGRIREGAGRKLMVDCTGEGVMFVEAEADVTLDEFGDALHPPLPCFEELLYDVPGSELIIDRPIRLIQVTRLKCGSFILVVYLNHTMSDGAGLKLFMNAWAEMARGAHKPSIQPVWNREILMARDPPHITCNHHEYEQIFSSNTIKEEDTTTLVHQSFFFRTSDIVVLRLLVPFHLRHCTTFDLITSCFWCCRTKALQLEADDEIRMMCIVNARSRFNANNSPLVGYYGNCFAYPAAVTTAGKLCGNSLGYAVELVRKLKAEVTEEYMHSVADLMVIKERCLFTTIRSCVVSDVTRIKLREVDFGWGEAVYGGAAKSGAGPFPGAAYIIPHKNVEGEEGFILLVCLSFEAMKRFAKELDEMLGKQN</sequence>
<dbReference type="Proteomes" id="UP000265566">
    <property type="component" value="Chromosome 7"/>
</dbReference>
<comment type="similarity">
    <text evidence="1">Belongs to the plant acyltransferase family.</text>
</comment>
<comment type="caution">
    <text evidence="3">The sequence shown here is derived from an EMBL/GenBank/DDBJ whole genome shotgun (WGS) entry which is preliminary data.</text>
</comment>